<name>A0A1Y1QRL1_9GAMM</name>
<dbReference type="Gene3D" id="2.40.40.10">
    <property type="entry name" value="RlpA-like domain"/>
    <property type="match status" value="1"/>
</dbReference>
<dbReference type="AlphaFoldDB" id="A0A1Y1QRL1"/>
<feature type="signal peptide" evidence="2">
    <location>
        <begin position="1"/>
        <end position="22"/>
    </location>
</feature>
<dbReference type="PIRSF" id="PIRSF019422">
    <property type="entry name" value="MltA"/>
    <property type="match status" value="1"/>
</dbReference>
<dbReference type="PANTHER" id="PTHR30124:SF0">
    <property type="entry name" value="MEMBRANE-BOUND LYTIC MUREIN TRANSGLYCOSYLASE A"/>
    <property type="match status" value="1"/>
</dbReference>
<keyword evidence="1" id="KW-0961">Cell wall biogenesis/degradation</keyword>
<protein>
    <recommendedName>
        <fullName evidence="1">Membrane-bound lytic murein transglycosylase A</fullName>
        <ecNumber evidence="1">4.2.2.n1</ecNumber>
    </recommendedName>
    <alternativeName>
        <fullName evidence="1">Murein hydrolase A</fullName>
    </alternativeName>
</protein>
<accession>A0A1Y1QRL1</accession>
<dbReference type="Gene3D" id="2.40.240.50">
    <property type="entry name" value="Barwin-like endoglucanases"/>
    <property type="match status" value="1"/>
</dbReference>
<dbReference type="SMART" id="SM00925">
    <property type="entry name" value="MltA"/>
    <property type="match status" value="1"/>
</dbReference>
<dbReference type="GO" id="GO:0009253">
    <property type="term" value="P:peptidoglycan catabolic process"/>
    <property type="evidence" value="ECO:0007669"/>
    <property type="project" value="TreeGrafter"/>
</dbReference>
<comment type="catalytic activity">
    <reaction evidence="1">
        <text>Exolytic cleavage of the (1-&gt;4)-beta-glycosidic linkage between N-acetylmuramic acid (MurNAc) and N-acetylglucosamine (GlcNAc) residues in peptidoglycan, from either the reducing or the non-reducing ends of the peptidoglycan chains, with concomitant formation of a 1,6-anhydrobond in the MurNAc residue.</text>
        <dbReference type="EC" id="4.2.2.n1"/>
    </reaction>
</comment>
<sequence>MQRKIGLTIGLWLLSACYTASAVENTPKPVHCDVQIQGSSLNLDEACIRKTPELRRALVDMAVYLQSTDASKLTAPTYHGPMDKQRLINTVEQLVTWLDGKSSSKKPLGQQFDFYALGDPQDKRPVQYGGYFTPQLAVQAHESAEYRYPLYAKPKGDATLPSRREIMQGALKGKGLEIAWTNDPIGYYFMQVQGSGLIRFPDGKTQLLGFAGKNTQAYVSIGRYMQDKGYLRTDNLSNTAVRQWLKLNPDKLDEVLGANPSFVFFRPVKDVVRSASTLPVIAGHTASVDNSMIPFGSVLLVELPIRDNNGKIVQHEWRLLLASDRRSDDQGVVRIGIYTGEGEAGRLEAQRFFPAGRAFLLQSGS</sequence>
<dbReference type="CDD" id="cd14668">
    <property type="entry name" value="mlta_B"/>
    <property type="match status" value="1"/>
</dbReference>
<dbReference type="InterPro" id="IPR005300">
    <property type="entry name" value="MltA_B"/>
</dbReference>
<dbReference type="PANTHER" id="PTHR30124">
    <property type="entry name" value="MEMBRANE-BOUND LYTIC MUREIN TRANSGLYCOSYLASE A"/>
    <property type="match status" value="1"/>
</dbReference>
<feature type="chain" id="PRO_5012169076" description="Membrane-bound lytic murein transglycosylase A" evidence="2">
    <location>
        <begin position="23"/>
        <end position="365"/>
    </location>
</feature>
<evidence type="ECO:0000256" key="2">
    <source>
        <dbReference type="SAM" id="SignalP"/>
    </source>
</evidence>
<dbReference type="InterPro" id="IPR036908">
    <property type="entry name" value="RlpA-like_sf"/>
</dbReference>
<feature type="domain" description="Lytic transglycosylase MltA" evidence="3">
    <location>
        <begin position="135"/>
        <end position="266"/>
    </location>
</feature>
<dbReference type="EC" id="4.2.2.n1" evidence="1"/>
<comment type="caution">
    <text evidence="4">The sequence shown here is derived from an EMBL/GenBank/DDBJ whole genome shotgun (WGS) entry which is preliminary data.</text>
</comment>
<dbReference type="InterPro" id="IPR026044">
    <property type="entry name" value="MltA"/>
</dbReference>
<evidence type="ECO:0000313" key="5">
    <source>
        <dbReference type="Proteomes" id="UP000192491"/>
    </source>
</evidence>
<evidence type="ECO:0000313" key="4">
    <source>
        <dbReference type="EMBL" id="OQX12172.1"/>
    </source>
</evidence>
<dbReference type="GO" id="GO:0008933">
    <property type="term" value="F:peptidoglycan lytic transglycosylase activity"/>
    <property type="evidence" value="ECO:0007669"/>
    <property type="project" value="TreeGrafter"/>
</dbReference>
<dbReference type="GO" id="GO:0071555">
    <property type="term" value="P:cell wall organization"/>
    <property type="evidence" value="ECO:0007669"/>
    <property type="project" value="UniProtKB-KW"/>
</dbReference>
<gene>
    <name evidence="4" type="ORF">BWK73_15625</name>
</gene>
<reference evidence="4 5" key="1">
    <citation type="submission" date="2017-01" db="EMBL/GenBank/DDBJ databases">
        <title>Novel large sulfur bacteria in the metagenomes of groundwater-fed chemosynthetic microbial mats in the Lake Huron basin.</title>
        <authorList>
            <person name="Sharrar A.M."/>
            <person name="Flood B.E."/>
            <person name="Bailey J.V."/>
            <person name="Jones D.S."/>
            <person name="Biddanda B."/>
            <person name="Ruberg S.A."/>
            <person name="Marcus D.N."/>
            <person name="Dick G.J."/>
        </authorList>
    </citation>
    <scope>NUCLEOTIDE SEQUENCE [LARGE SCALE GENOMIC DNA]</scope>
    <source>
        <strain evidence="4">A8</strain>
    </source>
</reference>
<proteinExistence type="predicted"/>
<dbReference type="Proteomes" id="UP000192491">
    <property type="component" value="Unassembled WGS sequence"/>
</dbReference>
<keyword evidence="2" id="KW-0732">Signal</keyword>
<keyword evidence="1" id="KW-0456">Lyase</keyword>
<comment type="function">
    <text evidence="1">Murein-degrading enzyme. May play a role in recycling of muropeptides during cell elongation and/or cell division.</text>
</comment>
<dbReference type="GO" id="GO:0004553">
    <property type="term" value="F:hydrolase activity, hydrolyzing O-glycosyl compounds"/>
    <property type="evidence" value="ECO:0007669"/>
    <property type="project" value="InterPro"/>
</dbReference>
<dbReference type="Pfam" id="PF03562">
    <property type="entry name" value="MltA"/>
    <property type="match status" value="1"/>
</dbReference>
<dbReference type="EMBL" id="MTEJ01000071">
    <property type="protein sequence ID" value="OQX12172.1"/>
    <property type="molecule type" value="Genomic_DNA"/>
</dbReference>
<evidence type="ECO:0000259" key="3">
    <source>
        <dbReference type="SMART" id="SM00925"/>
    </source>
</evidence>
<dbReference type="GO" id="GO:0009254">
    <property type="term" value="P:peptidoglycan turnover"/>
    <property type="evidence" value="ECO:0007669"/>
    <property type="project" value="UniProtKB-UniRule"/>
</dbReference>
<organism evidence="4 5">
    <name type="scientific">Thiothrix lacustris</name>
    <dbReference type="NCBI Taxonomy" id="525917"/>
    <lineage>
        <taxon>Bacteria</taxon>
        <taxon>Pseudomonadati</taxon>
        <taxon>Pseudomonadota</taxon>
        <taxon>Gammaproteobacteria</taxon>
        <taxon>Thiotrichales</taxon>
        <taxon>Thiotrichaceae</taxon>
        <taxon>Thiothrix</taxon>
    </lineage>
</organism>
<dbReference type="PROSITE" id="PS51257">
    <property type="entry name" value="PROKAR_LIPOPROTEIN"/>
    <property type="match status" value="1"/>
</dbReference>
<dbReference type="SUPFAM" id="SSF50685">
    <property type="entry name" value="Barwin-like endoglucanases"/>
    <property type="match status" value="1"/>
</dbReference>
<evidence type="ECO:0000256" key="1">
    <source>
        <dbReference type="PIRNR" id="PIRNR019422"/>
    </source>
</evidence>